<dbReference type="Pfam" id="PF08700">
    <property type="entry name" value="VPS51_Exo84_N"/>
    <property type="match status" value="1"/>
</dbReference>
<dbReference type="OrthoDB" id="203678at2759"/>
<evidence type="ECO:0000256" key="1">
    <source>
        <dbReference type="ARBA" id="ARBA00006080"/>
    </source>
</evidence>
<dbReference type="PANTHER" id="PTHR15954:SF4">
    <property type="entry name" value="VACUOLAR PROTEIN SORTING-ASSOCIATED PROTEIN 51 HOMOLOG"/>
    <property type="match status" value="1"/>
</dbReference>
<dbReference type="GO" id="GO:0016020">
    <property type="term" value="C:membrane"/>
    <property type="evidence" value="ECO:0007669"/>
    <property type="project" value="TreeGrafter"/>
</dbReference>
<reference evidence="4 5" key="1">
    <citation type="submission" date="2016-03" db="EMBL/GenBank/DDBJ databases">
        <title>Comparative genomics of Pseudogymnoascus destructans, the fungus causing white-nose syndrome of bats.</title>
        <authorList>
            <person name="Palmer J.M."/>
            <person name="Drees K.P."/>
            <person name="Foster J.T."/>
            <person name="Lindner D.L."/>
        </authorList>
    </citation>
    <scope>NUCLEOTIDE SEQUENCE [LARGE SCALE GENOMIC DNA]</scope>
    <source>
        <strain evidence="4 5">UAMH 10579</strain>
    </source>
</reference>
<dbReference type="GO" id="GO:0015031">
    <property type="term" value="P:protein transport"/>
    <property type="evidence" value="ECO:0007669"/>
    <property type="project" value="UniProtKB-UniRule"/>
</dbReference>
<dbReference type="AlphaFoldDB" id="A0A1B8G951"/>
<keyword evidence="2" id="KW-0653">Protein transport</keyword>
<evidence type="ECO:0000256" key="2">
    <source>
        <dbReference type="RuleBase" id="RU368010"/>
    </source>
</evidence>
<dbReference type="PANTHER" id="PTHR15954">
    <property type="entry name" value="VACUOLAR PROTEIN SORTING-ASSOCIATED PROTEIN 51 HOMOLOG"/>
    <property type="match status" value="1"/>
</dbReference>
<sequence length="292" mass="32678">MSTIASPRESSLPRRQIPQIHTPTGSSRASIDSPRIGSSSPNRGPAPRRNRAALREYYNIKSADAESGKGDIDDASSEYSINDQSDVQESEMDQEGFDGEVYVKRVLETQNLEELLRTYNGVLTDIRALDAEKKALVYDNYSKLIAATETIRKMRANMDPLNPMASTLDPAIAQIYERANAAKADLRASMTSTQHAEAEMSEEDREKAVKRRKTRDAVRKVLDTPERLRTLVAEGNEEDARNVWEPVLRVLETWKEQGKGGMDVQDCIDDGEAALRGEPPNERSWVNIKAKK</sequence>
<dbReference type="STRING" id="342668.A0A1B8G951"/>
<feature type="region of interest" description="Disordered" evidence="3">
    <location>
        <begin position="272"/>
        <end position="292"/>
    </location>
</feature>
<comment type="subcellular location">
    <subcellularLocation>
        <location evidence="2">Golgi apparatus</location>
        <location evidence="2">trans-Golgi network</location>
    </subcellularLocation>
</comment>
<protein>
    <recommendedName>
        <fullName evidence="2">Vacuolar protein sorting-associated protein 51 homolog</fullName>
    </recommendedName>
</protein>
<dbReference type="GeneID" id="28842794"/>
<feature type="region of interest" description="Disordered" evidence="3">
    <location>
        <begin position="63"/>
        <end position="95"/>
    </location>
</feature>
<keyword evidence="2" id="KW-0445">Lipid transport</keyword>
<dbReference type="GO" id="GO:0032456">
    <property type="term" value="P:endocytic recycling"/>
    <property type="evidence" value="ECO:0007669"/>
    <property type="project" value="TreeGrafter"/>
</dbReference>
<dbReference type="EMBL" id="KV460269">
    <property type="protein sequence ID" value="OBT92370.1"/>
    <property type="molecule type" value="Genomic_DNA"/>
</dbReference>
<dbReference type="GO" id="GO:0007030">
    <property type="term" value="P:Golgi organization"/>
    <property type="evidence" value="ECO:0007669"/>
    <property type="project" value="UniProtKB-UniRule"/>
</dbReference>
<organism evidence="4 5">
    <name type="scientific">Pseudogymnoascus verrucosus</name>
    <dbReference type="NCBI Taxonomy" id="342668"/>
    <lineage>
        <taxon>Eukaryota</taxon>
        <taxon>Fungi</taxon>
        <taxon>Dikarya</taxon>
        <taxon>Ascomycota</taxon>
        <taxon>Pezizomycotina</taxon>
        <taxon>Leotiomycetes</taxon>
        <taxon>Thelebolales</taxon>
        <taxon>Thelebolaceae</taxon>
        <taxon>Pseudogymnoascus</taxon>
    </lineage>
</organism>
<keyword evidence="2" id="KW-0333">Golgi apparatus</keyword>
<evidence type="ECO:0000256" key="3">
    <source>
        <dbReference type="SAM" id="MobiDB-lite"/>
    </source>
</evidence>
<dbReference type="InterPro" id="IPR014812">
    <property type="entry name" value="Vps51"/>
</dbReference>
<feature type="compositionally biased region" description="Acidic residues" evidence="3">
    <location>
        <begin position="86"/>
        <end position="95"/>
    </location>
</feature>
<dbReference type="GO" id="GO:0005829">
    <property type="term" value="C:cytosol"/>
    <property type="evidence" value="ECO:0007669"/>
    <property type="project" value="GOC"/>
</dbReference>
<gene>
    <name evidence="4" type="ORF">VE01_09408</name>
</gene>
<feature type="region of interest" description="Disordered" evidence="3">
    <location>
        <begin position="1"/>
        <end position="51"/>
    </location>
</feature>
<dbReference type="GO" id="GO:0006869">
    <property type="term" value="P:lipid transport"/>
    <property type="evidence" value="ECO:0007669"/>
    <property type="project" value="UniProtKB-UniRule"/>
</dbReference>
<keyword evidence="2" id="KW-0813">Transport</keyword>
<name>A0A1B8G951_9PEZI</name>
<dbReference type="GO" id="GO:0000938">
    <property type="term" value="C:GARP complex"/>
    <property type="evidence" value="ECO:0007669"/>
    <property type="project" value="UniProtKB-UniRule"/>
</dbReference>
<feature type="compositionally biased region" description="Polar residues" evidence="3">
    <location>
        <begin position="19"/>
        <end position="30"/>
    </location>
</feature>
<comment type="subunit">
    <text evidence="2">Component of the Golgi-associated retrograde protein (GARP) complex.</text>
</comment>
<feature type="compositionally biased region" description="Basic and acidic residues" evidence="3">
    <location>
        <begin position="63"/>
        <end position="72"/>
    </location>
</feature>
<dbReference type="GO" id="GO:0042147">
    <property type="term" value="P:retrograde transport, endosome to Golgi"/>
    <property type="evidence" value="ECO:0007669"/>
    <property type="project" value="UniProtKB-UniRule"/>
</dbReference>
<dbReference type="Proteomes" id="UP000091956">
    <property type="component" value="Unassembled WGS sequence"/>
</dbReference>
<proteinExistence type="inferred from homology"/>
<evidence type="ECO:0000313" key="5">
    <source>
        <dbReference type="Proteomes" id="UP000091956"/>
    </source>
</evidence>
<comment type="function">
    <text evidence="2">Acts as component of the GARP complex that is involved in retrograde transport from early and late endosomes to the trans-Golgi network (TGN).</text>
</comment>
<dbReference type="GO" id="GO:0048193">
    <property type="term" value="P:Golgi vesicle transport"/>
    <property type="evidence" value="ECO:0007669"/>
    <property type="project" value="TreeGrafter"/>
</dbReference>
<comment type="similarity">
    <text evidence="1 2">Belongs to the VPS51 family.</text>
</comment>
<dbReference type="GO" id="GO:1990745">
    <property type="term" value="C:EARP complex"/>
    <property type="evidence" value="ECO:0007669"/>
    <property type="project" value="TreeGrafter"/>
</dbReference>
<keyword evidence="5" id="KW-1185">Reference proteome</keyword>
<dbReference type="RefSeq" id="XP_018126103.1">
    <property type="nucleotide sequence ID" value="XM_018278822.2"/>
</dbReference>
<reference evidence="5" key="2">
    <citation type="journal article" date="2018" name="Nat. Commun.">
        <title>Extreme sensitivity to ultraviolet light in the fungal pathogen causing white-nose syndrome of bats.</title>
        <authorList>
            <person name="Palmer J.M."/>
            <person name="Drees K.P."/>
            <person name="Foster J.T."/>
            <person name="Lindner D.L."/>
        </authorList>
    </citation>
    <scope>NUCLEOTIDE SEQUENCE [LARGE SCALE GENOMIC DNA]</scope>
    <source>
        <strain evidence="5">UAMH 10579</strain>
    </source>
</reference>
<evidence type="ECO:0000313" key="4">
    <source>
        <dbReference type="EMBL" id="OBT92370.1"/>
    </source>
</evidence>
<accession>A0A1B8G951</accession>